<organism evidence="4 5">
    <name type="scientific">Microlunatus parietis</name>
    <dbReference type="NCBI Taxonomy" id="682979"/>
    <lineage>
        <taxon>Bacteria</taxon>
        <taxon>Bacillati</taxon>
        <taxon>Actinomycetota</taxon>
        <taxon>Actinomycetes</taxon>
        <taxon>Propionibacteriales</taxon>
        <taxon>Propionibacteriaceae</taxon>
        <taxon>Microlunatus</taxon>
    </lineage>
</organism>
<dbReference type="PANTHER" id="PTHR42794">
    <property type="entry name" value="HEMIN IMPORT ATP-BINDING PROTEIN HMUV"/>
    <property type="match status" value="1"/>
</dbReference>
<dbReference type="EMBL" id="JACCBU010000001">
    <property type="protein sequence ID" value="NYE71055.1"/>
    <property type="molecule type" value="Genomic_DNA"/>
</dbReference>
<comment type="caution">
    <text evidence="4">The sequence shown here is derived from an EMBL/GenBank/DDBJ whole genome shotgun (WGS) entry which is preliminary data.</text>
</comment>
<protein>
    <submittedName>
        <fullName evidence="4">Iron complex transport system ATP-binding protein</fullName>
    </submittedName>
</protein>
<keyword evidence="1" id="KW-0547">Nucleotide-binding</keyword>
<keyword evidence="5" id="KW-1185">Reference proteome</keyword>
<name>A0A7Y9LBV7_9ACTN</name>
<dbReference type="RefSeq" id="WP_179750941.1">
    <property type="nucleotide sequence ID" value="NZ_JACCBU010000001.1"/>
</dbReference>
<dbReference type="PANTHER" id="PTHR42794:SF2">
    <property type="entry name" value="ABC TRANSPORTER ATP-BINDING PROTEIN"/>
    <property type="match status" value="1"/>
</dbReference>
<feature type="domain" description="ABC transporter" evidence="3">
    <location>
        <begin position="8"/>
        <end position="246"/>
    </location>
</feature>
<proteinExistence type="predicted"/>
<evidence type="ECO:0000256" key="2">
    <source>
        <dbReference type="ARBA" id="ARBA00022840"/>
    </source>
</evidence>
<dbReference type="InterPro" id="IPR003439">
    <property type="entry name" value="ABC_transporter-like_ATP-bd"/>
</dbReference>
<dbReference type="GO" id="GO:0005524">
    <property type="term" value="F:ATP binding"/>
    <property type="evidence" value="ECO:0007669"/>
    <property type="project" value="UniProtKB-KW"/>
</dbReference>
<reference evidence="4 5" key="1">
    <citation type="submission" date="2020-07" db="EMBL/GenBank/DDBJ databases">
        <title>Sequencing the genomes of 1000 actinobacteria strains.</title>
        <authorList>
            <person name="Klenk H.-P."/>
        </authorList>
    </citation>
    <scope>NUCLEOTIDE SEQUENCE [LARGE SCALE GENOMIC DNA]</scope>
    <source>
        <strain evidence="4 5">DSM 22083</strain>
    </source>
</reference>
<keyword evidence="2 4" id="KW-0067">ATP-binding</keyword>
<dbReference type="Pfam" id="PF00005">
    <property type="entry name" value="ABC_tran"/>
    <property type="match status" value="1"/>
</dbReference>
<evidence type="ECO:0000313" key="4">
    <source>
        <dbReference type="EMBL" id="NYE71055.1"/>
    </source>
</evidence>
<dbReference type="GO" id="GO:0016887">
    <property type="term" value="F:ATP hydrolysis activity"/>
    <property type="evidence" value="ECO:0007669"/>
    <property type="project" value="InterPro"/>
</dbReference>
<evidence type="ECO:0000313" key="5">
    <source>
        <dbReference type="Proteomes" id="UP000569914"/>
    </source>
</evidence>
<accession>A0A7Y9LBV7</accession>
<dbReference type="Proteomes" id="UP000569914">
    <property type="component" value="Unassembled WGS sequence"/>
</dbReference>
<dbReference type="PROSITE" id="PS50893">
    <property type="entry name" value="ABC_TRANSPORTER_2"/>
    <property type="match status" value="1"/>
</dbReference>
<dbReference type="CDD" id="cd03214">
    <property type="entry name" value="ABC_Iron-Siderophores_B12_Hemin"/>
    <property type="match status" value="1"/>
</dbReference>
<dbReference type="InterPro" id="IPR027417">
    <property type="entry name" value="P-loop_NTPase"/>
</dbReference>
<dbReference type="AlphaFoldDB" id="A0A7Y9LBV7"/>
<dbReference type="Gene3D" id="3.40.50.300">
    <property type="entry name" value="P-loop containing nucleotide triphosphate hydrolases"/>
    <property type="match status" value="1"/>
</dbReference>
<evidence type="ECO:0000256" key="1">
    <source>
        <dbReference type="ARBA" id="ARBA00022741"/>
    </source>
</evidence>
<evidence type="ECO:0000259" key="3">
    <source>
        <dbReference type="PROSITE" id="PS50893"/>
    </source>
</evidence>
<dbReference type="SMART" id="SM00382">
    <property type="entry name" value="AAA"/>
    <property type="match status" value="1"/>
</dbReference>
<dbReference type="SUPFAM" id="SSF52540">
    <property type="entry name" value="P-loop containing nucleoside triphosphate hydrolases"/>
    <property type="match status" value="1"/>
</dbReference>
<dbReference type="InterPro" id="IPR003593">
    <property type="entry name" value="AAA+_ATPase"/>
</dbReference>
<gene>
    <name evidence="4" type="ORF">BKA15_002384</name>
</gene>
<sequence length="337" mass="35951">MTAAALTVANATVGYVAGGRKRAILSDLRANLGAGELACLVGLNGSGKSTLLRSLARFQPLLGGTVEVCGQSLARLTPRQLARQVAVVLTERTAPGQMRAYDVVALGRYPYTGIAGRLSPADRAVIDEALAATAAETLAQRPLGELSDGERQRVMIARALAQQPEVLLLDEPAAFLDVRARMELAALLTTLTRERGLAVLMSTHDLEQTMRHADTVWLIDELRTFTTGAPEDLGRAGLIEKALGGGLDFDPDTGTFRAPGSPHRAVALDGDGPLLAWTRRAVIRAGCRIDQDAPIRVSWVAGAERRGPRWTVRAAGASVDVQDLGELVRQVRPDRFA</sequence>